<evidence type="ECO:0000313" key="1">
    <source>
        <dbReference type="EMBL" id="MBB3862663.1"/>
    </source>
</evidence>
<dbReference type="Proteomes" id="UP000562395">
    <property type="component" value="Unassembled WGS sequence"/>
</dbReference>
<gene>
    <name evidence="1" type="ORF">GGQ88_003965</name>
</gene>
<sequence>MILELGNLHGGNACHKAEVIIIAALLVAAGAPIADIAVCRRLRVGLSGFLASDRSEQTELHLPIIGGKICKPITLGFKVGPRRNNAGEDRQHALHFSNEFRVKAQLEYGAAFGFPGKLGVGGLVGPIAEVTWCFNAAQNISTARPGTPSQCALDDHLNACAHGGDGLHNSIFADINAFNQNGRQALGAQMVDIGQFVLLAALPERLKRRIEEFRTRVLTARCRMLQLGQVPAVQIPHQICCAETRRSILNLHEVASEKSACFSFGEPYRALPHLLGNCLPGTKLDTHRVDPRQTGPTRKHRGC</sequence>
<evidence type="ECO:0000313" key="2">
    <source>
        <dbReference type="Proteomes" id="UP000562395"/>
    </source>
</evidence>
<proteinExistence type="predicted"/>
<accession>A0A7W6A0T6</accession>
<dbReference type="AlphaFoldDB" id="A0A7W6A0T6"/>
<name>A0A7W6A0T6_9SPHN</name>
<organism evidence="1 2">
    <name type="scientific">Novosphingobium hassiacum</name>
    <dbReference type="NCBI Taxonomy" id="173676"/>
    <lineage>
        <taxon>Bacteria</taxon>
        <taxon>Pseudomonadati</taxon>
        <taxon>Pseudomonadota</taxon>
        <taxon>Alphaproteobacteria</taxon>
        <taxon>Sphingomonadales</taxon>
        <taxon>Sphingomonadaceae</taxon>
        <taxon>Novosphingobium</taxon>
    </lineage>
</organism>
<keyword evidence="2" id="KW-1185">Reference proteome</keyword>
<comment type="caution">
    <text evidence="1">The sequence shown here is derived from an EMBL/GenBank/DDBJ whole genome shotgun (WGS) entry which is preliminary data.</text>
</comment>
<dbReference type="EMBL" id="JACICY010000019">
    <property type="protein sequence ID" value="MBB3862663.1"/>
    <property type="molecule type" value="Genomic_DNA"/>
</dbReference>
<reference evidence="1 2" key="1">
    <citation type="submission" date="2020-08" db="EMBL/GenBank/DDBJ databases">
        <title>Genomic Encyclopedia of Type Strains, Phase IV (KMG-IV): sequencing the most valuable type-strain genomes for metagenomic binning, comparative biology and taxonomic classification.</title>
        <authorList>
            <person name="Goeker M."/>
        </authorList>
    </citation>
    <scope>NUCLEOTIDE SEQUENCE [LARGE SCALE GENOMIC DNA]</scope>
    <source>
        <strain evidence="1 2">DSM 14552</strain>
    </source>
</reference>
<protein>
    <submittedName>
        <fullName evidence="1">Uncharacterized protein</fullName>
    </submittedName>
</protein>